<dbReference type="OMA" id="RNINTFQ"/>
<dbReference type="InParanoid" id="J0WRQ9"/>
<keyword evidence="4" id="KW-1185">Reference proteome</keyword>
<dbReference type="InterPro" id="IPR036673">
    <property type="entry name" value="Cyanovirin-N_sf"/>
</dbReference>
<evidence type="ECO:0000313" key="3">
    <source>
        <dbReference type="EMBL" id="EJD34694.1"/>
    </source>
</evidence>
<keyword evidence="1" id="KW-0732">Signal</keyword>
<dbReference type="KEGG" id="adl:AURDEDRAFT_131037"/>
<dbReference type="SMART" id="SM01111">
    <property type="entry name" value="CVNH"/>
    <property type="match status" value="1"/>
</dbReference>
<feature type="domain" description="Cyanovirin-N" evidence="2">
    <location>
        <begin position="23"/>
        <end position="124"/>
    </location>
</feature>
<dbReference type="OrthoDB" id="3068152at2759"/>
<dbReference type="Proteomes" id="UP000006514">
    <property type="component" value="Unassembled WGS sequence"/>
</dbReference>
<feature type="signal peptide" evidence="1">
    <location>
        <begin position="1"/>
        <end position="20"/>
    </location>
</feature>
<dbReference type="AlphaFoldDB" id="J0WRQ9"/>
<dbReference type="SUPFAM" id="SSF51322">
    <property type="entry name" value="Cyanovirin-N"/>
    <property type="match status" value="1"/>
</dbReference>
<evidence type="ECO:0000259" key="2">
    <source>
        <dbReference type="SMART" id="SM01111"/>
    </source>
</evidence>
<feature type="chain" id="PRO_5003741014" evidence="1">
    <location>
        <begin position="21"/>
        <end position="124"/>
    </location>
</feature>
<protein>
    <submittedName>
        <fullName evidence="3">Cyanovirin-N</fullName>
    </submittedName>
</protein>
<dbReference type="InterPro" id="IPR011058">
    <property type="entry name" value="Cyanovirin-N"/>
</dbReference>
<dbReference type="EMBL" id="JH687927">
    <property type="protein sequence ID" value="EJD34694.1"/>
    <property type="molecule type" value="Genomic_DNA"/>
</dbReference>
<sequence>MHISINLFAIASFAVSGALAFSNFAGSCSGIHLSGTEPNLDLVATCNRASGGTETSSLVLNGCYTNTNGQLSFQKNGNAFQSCHNCFIVSGTDMRCTCQLISGADTSDIDLNVNIGNDNGQLVC</sequence>
<reference evidence="4" key="1">
    <citation type="journal article" date="2012" name="Science">
        <title>The Paleozoic origin of enzymatic lignin decomposition reconstructed from 31 fungal genomes.</title>
        <authorList>
            <person name="Floudas D."/>
            <person name="Binder M."/>
            <person name="Riley R."/>
            <person name="Barry K."/>
            <person name="Blanchette R.A."/>
            <person name="Henrissat B."/>
            <person name="Martinez A.T."/>
            <person name="Otillar R."/>
            <person name="Spatafora J.W."/>
            <person name="Yadav J.S."/>
            <person name="Aerts A."/>
            <person name="Benoit I."/>
            <person name="Boyd A."/>
            <person name="Carlson A."/>
            <person name="Copeland A."/>
            <person name="Coutinho P.M."/>
            <person name="de Vries R.P."/>
            <person name="Ferreira P."/>
            <person name="Findley K."/>
            <person name="Foster B."/>
            <person name="Gaskell J."/>
            <person name="Glotzer D."/>
            <person name="Gorecki P."/>
            <person name="Heitman J."/>
            <person name="Hesse C."/>
            <person name="Hori C."/>
            <person name="Igarashi K."/>
            <person name="Jurgens J.A."/>
            <person name="Kallen N."/>
            <person name="Kersten P."/>
            <person name="Kohler A."/>
            <person name="Kuees U."/>
            <person name="Kumar T.K.A."/>
            <person name="Kuo A."/>
            <person name="LaButti K."/>
            <person name="Larrondo L.F."/>
            <person name="Lindquist E."/>
            <person name="Ling A."/>
            <person name="Lombard V."/>
            <person name="Lucas S."/>
            <person name="Lundell T."/>
            <person name="Martin R."/>
            <person name="McLaughlin D.J."/>
            <person name="Morgenstern I."/>
            <person name="Morin E."/>
            <person name="Murat C."/>
            <person name="Nagy L.G."/>
            <person name="Nolan M."/>
            <person name="Ohm R.A."/>
            <person name="Patyshakuliyeva A."/>
            <person name="Rokas A."/>
            <person name="Ruiz-Duenas F.J."/>
            <person name="Sabat G."/>
            <person name="Salamov A."/>
            <person name="Samejima M."/>
            <person name="Schmutz J."/>
            <person name="Slot J.C."/>
            <person name="St John F."/>
            <person name="Stenlid J."/>
            <person name="Sun H."/>
            <person name="Sun S."/>
            <person name="Syed K."/>
            <person name="Tsang A."/>
            <person name="Wiebenga A."/>
            <person name="Young D."/>
            <person name="Pisabarro A."/>
            <person name="Eastwood D.C."/>
            <person name="Martin F."/>
            <person name="Cullen D."/>
            <person name="Grigoriev I.V."/>
            <person name="Hibbett D.S."/>
        </authorList>
    </citation>
    <scope>NUCLEOTIDE SEQUENCE [LARGE SCALE GENOMIC DNA]</scope>
    <source>
        <strain evidence="4">TFB10046</strain>
    </source>
</reference>
<dbReference type="Gene3D" id="2.30.60.10">
    <property type="entry name" value="Cyanovirin-N"/>
    <property type="match status" value="1"/>
</dbReference>
<accession>J0WRQ9</accession>
<name>J0WRQ9_AURST</name>
<evidence type="ECO:0000256" key="1">
    <source>
        <dbReference type="SAM" id="SignalP"/>
    </source>
</evidence>
<evidence type="ECO:0000313" key="4">
    <source>
        <dbReference type="Proteomes" id="UP000006514"/>
    </source>
</evidence>
<organism evidence="3 4">
    <name type="scientific">Auricularia subglabra (strain TFB-10046 / SS5)</name>
    <name type="common">White-rot fungus</name>
    <name type="synonym">Auricularia delicata (strain TFB10046)</name>
    <dbReference type="NCBI Taxonomy" id="717982"/>
    <lineage>
        <taxon>Eukaryota</taxon>
        <taxon>Fungi</taxon>
        <taxon>Dikarya</taxon>
        <taxon>Basidiomycota</taxon>
        <taxon>Agaricomycotina</taxon>
        <taxon>Agaricomycetes</taxon>
        <taxon>Auriculariales</taxon>
        <taxon>Auriculariaceae</taxon>
        <taxon>Auricularia</taxon>
    </lineage>
</organism>
<gene>
    <name evidence="3" type="ORF">AURDEDRAFT_131037</name>
</gene>
<proteinExistence type="predicted"/>
<dbReference type="Pfam" id="PF08881">
    <property type="entry name" value="CVNH"/>
    <property type="match status" value="1"/>
</dbReference>